<dbReference type="SUPFAM" id="SSF47413">
    <property type="entry name" value="lambda repressor-like DNA-binding domains"/>
    <property type="match status" value="1"/>
</dbReference>
<gene>
    <name evidence="3" type="primary">xre_1</name>
    <name evidence="3" type="ORF">AULFYP135_01071</name>
</gene>
<dbReference type="EMBL" id="CACRSL010000003">
    <property type="protein sequence ID" value="VYS95804.1"/>
    <property type="molecule type" value="Genomic_DNA"/>
</dbReference>
<keyword evidence="1" id="KW-0238">DNA-binding</keyword>
<dbReference type="SMART" id="SM00530">
    <property type="entry name" value="HTH_XRE"/>
    <property type="match status" value="1"/>
</dbReference>
<dbReference type="PANTHER" id="PTHR46797:SF1">
    <property type="entry name" value="METHYLPHOSPHONATE SYNTHASE"/>
    <property type="match status" value="1"/>
</dbReference>
<organism evidence="3">
    <name type="scientific">uncultured Anaerotruncus sp</name>
    <dbReference type="NCBI Taxonomy" id="905011"/>
    <lineage>
        <taxon>Bacteria</taxon>
        <taxon>Bacillati</taxon>
        <taxon>Bacillota</taxon>
        <taxon>Clostridia</taxon>
        <taxon>Eubacteriales</taxon>
        <taxon>Oscillospiraceae</taxon>
        <taxon>Anaerotruncus</taxon>
        <taxon>environmental samples</taxon>
    </lineage>
</organism>
<dbReference type="Pfam" id="PF12844">
    <property type="entry name" value="HTH_19"/>
    <property type="match status" value="1"/>
</dbReference>
<evidence type="ECO:0000259" key="2">
    <source>
        <dbReference type="PROSITE" id="PS50943"/>
    </source>
</evidence>
<dbReference type="InterPro" id="IPR001387">
    <property type="entry name" value="Cro/C1-type_HTH"/>
</dbReference>
<dbReference type="GO" id="GO:0005829">
    <property type="term" value="C:cytosol"/>
    <property type="evidence" value="ECO:0007669"/>
    <property type="project" value="TreeGrafter"/>
</dbReference>
<dbReference type="GO" id="GO:0003700">
    <property type="term" value="F:DNA-binding transcription factor activity"/>
    <property type="evidence" value="ECO:0007669"/>
    <property type="project" value="TreeGrafter"/>
</dbReference>
<dbReference type="PANTHER" id="PTHR46797">
    <property type="entry name" value="HTH-TYPE TRANSCRIPTIONAL REGULATOR"/>
    <property type="match status" value="1"/>
</dbReference>
<dbReference type="GO" id="GO:0003677">
    <property type="term" value="F:DNA binding"/>
    <property type="evidence" value="ECO:0007669"/>
    <property type="project" value="UniProtKB-KW"/>
</dbReference>
<evidence type="ECO:0000256" key="1">
    <source>
        <dbReference type="ARBA" id="ARBA00023125"/>
    </source>
</evidence>
<accession>A0A6N2SRR5</accession>
<dbReference type="InterPro" id="IPR010982">
    <property type="entry name" value="Lambda_DNA-bd_dom_sf"/>
</dbReference>
<dbReference type="InterPro" id="IPR050807">
    <property type="entry name" value="TransReg_Diox_bact_type"/>
</dbReference>
<dbReference type="AlphaFoldDB" id="A0A6N2SRR5"/>
<evidence type="ECO:0000313" key="3">
    <source>
        <dbReference type="EMBL" id="VYS95804.1"/>
    </source>
</evidence>
<dbReference type="PROSITE" id="PS50943">
    <property type="entry name" value="HTH_CROC1"/>
    <property type="match status" value="1"/>
</dbReference>
<reference evidence="3" key="1">
    <citation type="submission" date="2019-11" db="EMBL/GenBank/DDBJ databases">
        <authorList>
            <person name="Feng L."/>
        </authorList>
    </citation>
    <scope>NUCLEOTIDE SEQUENCE</scope>
    <source>
        <strain evidence="3">AundefinedLFYP135</strain>
    </source>
</reference>
<protein>
    <submittedName>
        <fullName evidence="3">HTH-type transcriptional regulator Xre</fullName>
    </submittedName>
</protein>
<dbReference type="CDD" id="cd00093">
    <property type="entry name" value="HTH_XRE"/>
    <property type="match status" value="1"/>
</dbReference>
<feature type="domain" description="HTH cro/C1-type" evidence="2">
    <location>
        <begin position="12"/>
        <end position="66"/>
    </location>
</feature>
<name>A0A6N2SRR5_9FIRM</name>
<proteinExistence type="predicted"/>
<dbReference type="Gene3D" id="1.10.260.40">
    <property type="entry name" value="lambda repressor-like DNA-binding domains"/>
    <property type="match status" value="1"/>
</dbReference>
<sequence>MKIDYNLLGRRIARLRKERRLTQDKLSEKAEISNNYLSNIENGRSIPSLETLVRLCEAMEVTPDTVLMGTVTDGKQYMNDDIQQLLAQCTPQEKRYVIGILKVFLAERSRP</sequence>